<gene>
    <name evidence="3" type="ORF">WMO26_05685</name>
</gene>
<sequence>METIVVTGAAGFIGSHVCEALLAEGYGVIGIDHFNDFYSPAVKERNWEAVETTAKRLGAGGRLRLFRSDIRDAGEMEQVFASAPVDGVIHLAAYAGVRPSIQQPLLYTDVNLNGTLVLLDILQKHQVKRLVFASSSSVYGNNKKIPFSEDDFVDKPISPYAATKKAGELLCHTWHHLYGIKTACLRFFTVYGPRQRPDLAIHKFTRRMLAGEPIPFYGDGTSRRDYTYIDDIVDGVMRALAWTKGEGSRFEVFNLGESNTISLSEMVRTLENVLGVRAKLERLPAQSGDVNVTYADVSKARRVLGYCPSTPFEEGIRRFVKWMNEQPQE</sequence>
<reference evidence="3 4" key="1">
    <citation type="submission" date="2024-03" db="EMBL/GenBank/DDBJ databases">
        <title>Human intestinal bacterial collection.</title>
        <authorList>
            <person name="Pauvert C."/>
            <person name="Hitch T.C.A."/>
            <person name="Clavel T."/>
        </authorList>
    </citation>
    <scope>NUCLEOTIDE SEQUENCE [LARGE SCALE GENOMIC DNA]</scope>
    <source>
        <strain evidence="3 4">CLA-JM-H44</strain>
    </source>
</reference>
<keyword evidence="4" id="KW-1185">Reference proteome</keyword>
<dbReference type="Gene3D" id="3.40.50.720">
    <property type="entry name" value="NAD(P)-binding Rossmann-like Domain"/>
    <property type="match status" value="1"/>
</dbReference>
<evidence type="ECO:0000259" key="2">
    <source>
        <dbReference type="Pfam" id="PF01370"/>
    </source>
</evidence>
<dbReference type="InterPro" id="IPR001509">
    <property type="entry name" value="Epimerase_deHydtase"/>
</dbReference>
<dbReference type="RefSeq" id="WP_349218803.1">
    <property type="nucleotide sequence ID" value="NZ_JBBMFD010000006.1"/>
</dbReference>
<feature type="domain" description="NAD-dependent epimerase/dehydratase" evidence="2">
    <location>
        <begin position="4"/>
        <end position="256"/>
    </location>
</feature>
<protein>
    <submittedName>
        <fullName evidence="3">NAD-dependent epimerase/dehydratase family protein</fullName>
    </submittedName>
</protein>
<evidence type="ECO:0000313" key="4">
    <source>
        <dbReference type="Proteomes" id="UP001489509"/>
    </source>
</evidence>
<evidence type="ECO:0000313" key="3">
    <source>
        <dbReference type="EMBL" id="MEQ2440317.1"/>
    </source>
</evidence>
<dbReference type="InterPro" id="IPR036291">
    <property type="entry name" value="NAD(P)-bd_dom_sf"/>
</dbReference>
<dbReference type="SUPFAM" id="SSF51735">
    <property type="entry name" value="NAD(P)-binding Rossmann-fold domains"/>
    <property type="match status" value="1"/>
</dbReference>
<name>A0ABV1DZ33_9FIRM</name>
<dbReference type="Pfam" id="PF01370">
    <property type="entry name" value="Epimerase"/>
    <property type="match status" value="1"/>
</dbReference>
<comment type="caution">
    <text evidence="3">The sequence shown here is derived from an EMBL/GenBank/DDBJ whole genome shotgun (WGS) entry which is preliminary data.</text>
</comment>
<accession>A0ABV1DZ33</accession>
<dbReference type="PRINTS" id="PR01713">
    <property type="entry name" value="NUCEPIMERASE"/>
</dbReference>
<organism evidence="3 4">
    <name type="scientific">Solibaculum intestinale</name>
    <dbReference type="NCBI Taxonomy" id="3133165"/>
    <lineage>
        <taxon>Bacteria</taxon>
        <taxon>Bacillati</taxon>
        <taxon>Bacillota</taxon>
        <taxon>Clostridia</taxon>
        <taxon>Eubacteriales</taxon>
        <taxon>Oscillospiraceae</taxon>
        <taxon>Solibaculum</taxon>
    </lineage>
</organism>
<dbReference type="EMBL" id="JBBMFD010000006">
    <property type="protein sequence ID" value="MEQ2440317.1"/>
    <property type="molecule type" value="Genomic_DNA"/>
</dbReference>
<dbReference type="Gene3D" id="3.90.25.10">
    <property type="entry name" value="UDP-galactose 4-epimerase, domain 1"/>
    <property type="match status" value="1"/>
</dbReference>
<evidence type="ECO:0000256" key="1">
    <source>
        <dbReference type="ARBA" id="ARBA00023027"/>
    </source>
</evidence>
<dbReference type="Proteomes" id="UP001489509">
    <property type="component" value="Unassembled WGS sequence"/>
</dbReference>
<keyword evidence="1" id="KW-0520">NAD</keyword>
<proteinExistence type="predicted"/>
<dbReference type="PANTHER" id="PTHR43574">
    <property type="entry name" value="EPIMERASE-RELATED"/>
    <property type="match status" value="1"/>
</dbReference>